<evidence type="ECO:0000313" key="20">
    <source>
        <dbReference type="Proteomes" id="UP000279594"/>
    </source>
</evidence>
<comment type="similarity">
    <text evidence="2 14 15">Belongs to the TonB-dependent receptor family.</text>
</comment>
<gene>
    <name evidence="19" type="ORF">D9M09_21340</name>
</gene>
<evidence type="ECO:0000256" key="10">
    <source>
        <dbReference type="ARBA" id="ARBA00023077"/>
    </source>
</evidence>
<accession>A0A3G2EDM7</accession>
<dbReference type="CDD" id="cd01347">
    <property type="entry name" value="ligand_gated_channel"/>
    <property type="match status" value="1"/>
</dbReference>
<dbReference type="InterPro" id="IPR012910">
    <property type="entry name" value="Plug_dom"/>
</dbReference>
<dbReference type="GO" id="GO:0015344">
    <property type="term" value="F:siderophore uptake transmembrane transporter activity"/>
    <property type="evidence" value="ECO:0007669"/>
    <property type="project" value="TreeGrafter"/>
</dbReference>
<evidence type="ECO:0000256" key="13">
    <source>
        <dbReference type="ARBA" id="ARBA00023237"/>
    </source>
</evidence>
<dbReference type="GO" id="GO:0015891">
    <property type="term" value="P:siderophore transport"/>
    <property type="evidence" value="ECO:0007669"/>
    <property type="project" value="InterPro"/>
</dbReference>
<keyword evidence="13 14" id="KW-0998">Cell outer membrane</keyword>
<keyword evidence="8" id="KW-0408">Iron</keyword>
<reference evidence="19 20" key="1">
    <citation type="submission" date="2018-10" db="EMBL/GenBank/DDBJ databases">
        <title>Effects of UV and annual dynamics of microbial communities in freshwater RAS systems.</title>
        <authorList>
            <person name="Bekkelund A.K."/>
            <person name="Hansen B.R."/>
            <person name="Stokken H."/>
            <person name="Eriksen B.F."/>
            <person name="Kashulin N.A."/>
        </authorList>
    </citation>
    <scope>NUCLEOTIDE SEQUENCE [LARGE SCALE GENOMIC DNA]</scope>
    <source>
        <strain evidence="19 20">BHSEK</strain>
    </source>
</reference>
<dbReference type="NCBIfam" id="TIGR01783">
    <property type="entry name" value="TonB-siderophor"/>
    <property type="match status" value="1"/>
</dbReference>
<evidence type="ECO:0000256" key="11">
    <source>
        <dbReference type="ARBA" id="ARBA00023136"/>
    </source>
</evidence>
<evidence type="ECO:0000259" key="18">
    <source>
        <dbReference type="Pfam" id="PF07715"/>
    </source>
</evidence>
<dbReference type="Pfam" id="PF00593">
    <property type="entry name" value="TonB_dep_Rec_b-barrel"/>
    <property type="match status" value="1"/>
</dbReference>
<comment type="subcellular location">
    <subcellularLocation>
        <location evidence="1 14">Cell outer membrane</location>
        <topology evidence="1 14">Multi-pass membrane protein</topology>
    </subcellularLocation>
</comment>
<evidence type="ECO:0000256" key="5">
    <source>
        <dbReference type="ARBA" id="ARBA00022496"/>
    </source>
</evidence>
<evidence type="ECO:0000256" key="6">
    <source>
        <dbReference type="ARBA" id="ARBA00022692"/>
    </source>
</evidence>
<dbReference type="AlphaFoldDB" id="A0A3G2EDM7"/>
<feature type="domain" description="TonB-dependent receptor plug" evidence="18">
    <location>
        <begin position="127"/>
        <end position="222"/>
    </location>
</feature>
<evidence type="ECO:0000256" key="7">
    <source>
        <dbReference type="ARBA" id="ARBA00022729"/>
    </source>
</evidence>
<evidence type="ECO:0000256" key="2">
    <source>
        <dbReference type="ARBA" id="ARBA00009810"/>
    </source>
</evidence>
<evidence type="ECO:0000256" key="16">
    <source>
        <dbReference type="SAM" id="MobiDB-lite"/>
    </source>
</evidence>
<dbReference type="InterPro" id="IPR037066">
    <property type="entry name" value="Plug_dom_sf"/>
</dbReference>
<dbReference type="EMBL" id="CP033019">
    <property type="protein sequence ID" value="AYM78053.1"/>
    <property type="molecule type" value="Genomic_DNA"/>
</dbReference>
<feature type="region of interest" description="Disordered" evidence="16">
    <location>
        <begin position="1"/>
        <end position="26"/>
    </location>
</feature>
<dbReference type="Gene3D" id="2.40.170.20">
    <property type="entry name" value="TonB-dependent receptor, beta-barrel domain"/>
    <property type="match status" value="1"/>
</dbReference>
<dbReference type="InterPro" id="IPR036942">
    <property type="entry name" value="Beta-barrel_TonB_sf"/>
</dbReference>
<evidence type="ECO:0000256" key="9">
    <source>
        <dbReference type="ARBA" id="ARBA00023065"/>
    </source>
</evidence>
<dbReference type="GO" id="GO:0009279">
    <property type="term" value="C:cell outer membrane"/>
    <property type="evidence" value="ECO:0007669"/>
    <property type="project" value="UniProtKB-SubCell"/>
</dbReference>
<evidence type="ECO:0000259" key="17">
    <source>
        <dbReference type="Pfam" id="PF00593"/>
    </source>
</evidence>
<keyword evidence="10 15" id="KW-0798">TonB box</keyword>
<evidence type="ECO:0000256" key="15">
    <source>
        <dbReference type="RuleBase" id="RU003357"/>
    </source>
</evidence>
<keyword evidence="11 14" id="KW-0472">Membrane</keyword>
<dbReference type="PANTHER" id="PTHR32552:SF74">
    <property type="entry name" value="HYDROXAMATE SIDEROPHORE RECEPTOR FHUE"/>
    <property type="match status" value="1"/>
</dbReference>
<name>A0A3G2EDM7_9BURK</name>
<evidence type="ECO:0000256" key="1">
    <source>
        <dbReference type="ARBA" id="ARBA00004571"/>
    </source>
</evidence>
<evidence type="ECO:0000256" key="4">
    <source>
        <dbReference type="ARBA" id="ARBA00022452"/>
    </source>
</evidence>
<dbReference type="InterPro" id="IPR000531">
    <property type="entry name" value="Beta-barrel_TonB"/>
</dbReference>
<keyword evidence="12 19" id="KW-0675">Receptor</keyword>
<feature type="domain" description="TonB-dependent receptor-like beta-barrel" evidence="17">
    <location>
        <begin position="309"/>
        <end position="755"/>
    </location>
</feature>
<dbReference type="Proteomes" id="UP000279594">
    <property type="component" value="Chromosome"/>
</dbReference>
<evidence type="ECO:0000313" key="19">
    <source>
        <dbReference type="EMBL" id="AYM78053.1"/>
    </source>
</evidence>
<organism evidence="19 20">
    <name type="scientific">Janthinobacterium agaricidamnosum</name>
    <dbReference type="NCBI Taxonomy" id="55508"/>
    <lineage>
        <taxon>Bacteria</taxon>
        <taxon>Pseudomonadati</taxon>
        <taxon>Pseudomonadota</taxon>
        <taxon>Betaproteobacteria</taxon>
        <taxon>Burkholderiales</taxon>
        <taxon>Oxalobacteraceae</taxon>
        <taxon>Janthinobacterium</taxon>
    </lineage>
</organism>
<keyword evidence="4 14" id="KW-1134">Transmembrane beta strand</keyword>
<evidence type="ECO:0000256" key="3">
    <source>
        <dbReference type="ARBA" id="ARBA00022448"/>
    </source>
</evidence>
<evidence type="ECO:0000256" key="14">
    <source>
        <dbReference type="PROSITE-ProRule" id="PRU01360"/>
    </source>
</evidence>
<dbReference type="Pfam" id="PF07715">
    <property type="entry name" value="Plug"/>
    <property type="match status" value="1"/>
</dbReference>
<dbReference type="GO" id="GO:0038023">
    <property type="term" value="F:signaling receptor activity"/>
    <property type="evidence" value="ECO:0007669"/>
    <property type="project" value="InterPro"/>
</dbReference>
<dbReference type="InterPro" id="IPR010105">
    <property type="entry name" value="TonB_sidphr_rcpt"/>
</dbReference>
<dbReference type="Gene3D" id="2.170.130.10">
    <property type="entry name" value="TonB-dependent receptor, plug domain"/>
    <property type="match status" value="1"/>
</dbReference>
<dbReference type="FunFam" id="2.170.130.10:FF:000010">
    <property type="entry name" value="Ferripyoverdine receptor"/>
    <property type="match status" value="1"/>
</dbReference>
<dbReference type="SUPFAM" id="SSF56935">
    <property type="entry name" value="Porins"/>
    <property type="match status" value="1"/>
</dbReference>
<dbReference type="InterPro" id="IPR039426">
    <property type="entry name" value="TonB-dep_rcpt-like"/>
</dbReference>
<keyword evidence="9" id="KW-0406">Ion transport</keyword>
<proteinExistence type="inferred from homology"/>
<evidence type="ECO:0000256" key="8">
    <source>
        <dbReference type="ARBA" id="ARBA00023004"/>
    </source>
</evidence>
<dbReference type="PROSITE" id="PS52016">
    <property type="entry name" value="TONB_DEPENDENT_REC_3"/>
    <property type="match status" value="1"/>
</dbReference>
<dbReference type="PANTHER" id="PTHR32552">
    <property type="entry name" value="FERRICHROME IRON RECEPTOR-RELATED"/>
    <property type="match status" value="1"/>
</dbReference>
<sequence length="786" mass="85161">MTRCASQAPPPSKPPLQKNARRPTAGTREEGCFMARAVSLAGMVASPFSPTVGNAALRPLAAAVQAALLAAALGAGTALAADTSAKPEEATLSEIKVQAQQDKASTEHTGSYTTRQMATGTRMGLSMRETPQSISVVTRQRMDDMGLNSLAEVLVQSTGVTVQENDSERTSFSARGFSIGNYQIDGVAVNSGSNALFDTAIYDRIEIVRGATGLVSGNGDPSATINMLHKRPGKEFAASAGLTVGSWSKVRLEGDVSAPLNADGSIRGRVVVAGQNRHSYMDLYKERKLAGAVIVEADLTPATLLTAGIDYQKNTPKGTSWGTTPLFFSDGTPANMPRSFNMAAKWSSWEREFQNKYVYLEHRFASDWKLKAAYGRLDSSSNGKLFYGGSGYPKRDGSGLEVWSGAFPYEEKQDNFDLSANGSFPLFGRRHDLVLGVNGWKRKGTTNETLLPDPLPFATTIPDFRNWTGDVPEPALTRTGARDVATTKQSGAFIATRINVADSVKVLAGARVSKWETYNDRYDTQGRFVKRSSAYKTDDVVTPYAGLVLDVSKSTSLYASYTDLFKPQNLKDKNNAFLDPITGSNVEAGVKSEFLDGAVNASFAVYEAKQDNLGEEDKSVPPTFVLPDGSRPYISTGKGTKSKGYEAEVSGSPLRGWQLFAGYTHSSSKTGKGVVTNTIQPTNMLRVSTTYRLPGELQNLTIGGGLNWQSEIWTMATLPNKSKIRVSQGSYVLANLMARYQISPKLSASLNVNNLFDKTYFRRVGFYNGGYYGEPRNVALNLRYQY</sequence>
<protein>
    <submittedName>
        <fullName evidence="19">TonB-dependent siderophore receptor</fullName>
    </submittedName>
</protein>
<keyword evidence="6 14" id="KW-0812">Transmembrane</keyword>
<keyword evidence="3 14" id="KW-0813">Transport</keyword>
<evidence type="ECO:0000256" key="12">
    <source>
        <dbReference type="ARBA" id="ARBA00023170"/>
    </source>
</evidence>
<keyword evidence="5" id="KW-0410">Iron transport</keyword>
<keyword evidence="7" id="KW-0732">Signal</keyword>
<keyword evidence="20" id="KW-1185">Reference proteome</keyword>